<dbReference type="EMBL" id="DRZM01000066">
    <property type="protein sequence ID" value="HHP04494.1"/>
    <property type="molecule type" value="Genomic_DNA"/>
</dbReference>
<dbReference type="Gene3D" id="3.20.20.140">
    <property type="entry name" value="Metal-dependent hydrolases"/>
    <property type="match status" value="1"/>
</dbReference>
<dbReference type="PANTHER" id="PTHR42206">
    <property type="entry name" value="METAL-DEPENDENT HYDROLASE-RELATED"/>
    <property type="match status" value="1"/>
</dbReference>
<accession>A0A7J3X5S3</accession>
<reference evidence="1" key="1">
    <citation type="journal article" date="2020" name="mSystems">
        <title>Genome- and Community-Level Interaction Insights into Carbon Utilization and Element Cycling Functions of Hydrothermarchaeota in Hydrothermal Sediment.</title>
        <authorList>
            <person name="Zhou Z."/>
            <person name="Liu Y."/>
            <person name="Xu W."/>
            <person name="Pan J."/>
            <person name="Luo Z.H."/>
            <person name="Li M."/>
        </authorList>
    </citation>
    <scope>NUCLEOTIDE SEQUENCE [LARGE SCALE GENOMIC DNA]</scope>
    <source>
        <strain evidence="1">SpSt-1125</strain>
    </source>
</reference>
<protein>
    <submittedName>
        <fullName evidence="1">Deoxyribonuclease</fullName>
    </submittedName>
</protein>
<organism evidence="1">
    <name type="scientific">Thermofilum pendens</name>
    <dbReference type="NCBI Taxonomy" id="2269"/>
    <lineage>
        <taxon>Archaea</taxon>
        <taxon>Thermoproteota</taxon>
        <taxon>Thermoprotei</taxon>
        <taxon>Thermofilales</taxon>
        <taxon>Thermofilaceae</taxon>
        <taxon>Thermofilum</taxon>
    </lineage>
</organism>
<dbReference type="SUPFAM" id="SSF51556">
    <property type="entry name" value="Metallo-dependent hydrolases"/>
    <property type="match status" value="1"/>
</dbReference>
<comment type="caution">
    <text evidence="1">The sequence shown here is derived from an EMBL/GenBank/DDBJ whole genome shotgun (WGS) entry which is preliminary data.</text>
</comment>
<dbReference type="InterPro" id="IPR001130">
    <property type="entry name" value="TatD-like"/>
</dbReference>
<dbReference type="InterPro" id="IPR032466">
    <property type="entry name" value="Metal_Hydrolase"/>
</dbReference>
<dbReference type="PIRSF" id="PIRSF004961">
    <property type="entry name" value="UCP004961_TatD"/>
    <property type="match status" value="1"/>
</dbReference>
<proteinExistence type="predicted"/>
<dbReference type="PANTHER" id="PTHR42206:SF1">
    <property type="entry name" value="METAL-DEPENDENT HYDROLASE"/>
    <property type="match status" value="1"/>
</dbReference>
<gene>
    <name evidence="1" type="ORF">ENM88_01915</name>
</gene>
<sequence length="281" mass="30382">MPLRVGDNHCHLNPLRGMGARAFAKRFREAGGWFVGLVNLTSWSYGVKVASAEDYERVYKLTLSTAEELRQEGLQVAVILGPHPAELARLVEAGVGVEKAAAVLLEAYRLAAQHVKRGEAAGLGEVGRPHWRAPQAVVEACNHVLDEVVVMAEELGCVVHFHVERLGKATVDDLASRVRGRGGRYVYHHAEGAQAGYAARQGLTPSVPAVEGEVSAALRSTQSFVVESDFLDDPRRPGAVVAPWSIQRLFNRLASKGQLSESTAHKVLVENIAELYGVEPG</sequence>
<dbReference type="Pfam" id="PF01026">
    <property type="entry name" value="TatD_DNase"/>
    <property type="match status" value="1"/>
</dbReference>
<evidence type="ECO:0000313" key="1">
    <source>
        <dbReference type="EMBL" id="HHP04494.1"/>
    </source>
</evidence>
<dbReference type="GO" id="GO:0016788">
    <property type="term" value="F:hydrolase activity, acting on ester bonds"/>
    <property type="evidence" value="ECO:0007669"/>
    <property type="project" value="InterPro"/>
</dbReference>
<dbReference type="InterPro" id="IPR011589">
    <property type="entry name" value="UCP004961"/>
</dbReference>
<name>A0A7J3X5S3_THEPE</name>
<dbReference type="AlphaFoldDB" id="A0A7J3X5S3"/>